<protein>
    <recommendedName>
        <fullName evidence="6">RNA polymerase sigma factor</fullName>
    </recommendedName>
</protein>
<keyword evidence="5 6" id="KW-0804">Transcription</keyword>
<dbReference type="AlphaFoldDB" id="A0A250V9V4"/>
<evidence type="ECO:0000256" key="6">
    <source>
        <dbReference type="RuleBase" id="RU000716"/>
    </source>
</evidence>
<dbReference type="RefSeq" id="WP_067363357.1">
    <property type="nucleotide sequence ID" value="NZ_BDQI01000003.1"/>
</dbReference>
<dbReference type="InterPro" id="IPR000838">
    <property type="entry name" value="RNA_pol_sigma70_ECF_CS"/>
</dbReference>
<dbReference type="InterPro" id="IPR013249">
    <property type="entry name" value="RNA_pol_sigma70_r4_t2"/>
</dbReference>
<evidence type="ECO:0000313" key="11">
    <source>
        <dbReference type="Proteomes" id="UP000217446"/>
    </source>
</evidence>
<dbReference type="PANTHER" id="PTHR43133:SF59">
    <property type="entry name" value="ECF RNA POLYMERASE SIGMA FACTOR SIGR"/>
    <property type="match status" value="1"/>
</dbReference>
<dbReference type="PANTHER" id="PTHR43133">
    <property type="entry name" value="RNA POLYMERASE ECF-TYPE SIGMA FACTO"/>
    <property type="match status" value="1"/>
</dbReference>
<dbReference type="InterPro" id="IPR036388">
    <property type="entry name" value="WH-like_DNA-bd_sf"/>
</dbReference>
<organism evidence="10 11">
    <name type="scientific">Streptomyces olivochromogenes</name>
    <dbReference type="NCBI Taxonomy" id="1963"/>
    <lineage>
        <taxon>Bacteria</taxon>
        <taxon>Bacillati</taxon>
        <taxon>Actinomycetota</taxon>
        <taxon>Actinomycetes</taxon>
        <taxon>Kitasatosporales</taxon>
        <taxon>Streptomycetaceae</taxon>
        <taxon>Streptomyces</taxon>
    </lineage>
</organism>
<feature type="domain" description="RNA polymerase sigma-70 region 2" evidence="8">
    <location>
        <begin position="14"/>
        <end position="77"/>
    </location>
</feature>
<keyword evidence="4 6" id="KW-0238">DNA-binding</keyword>
<evidence type="ECO:0000256" key="5">
    <source>
        <dbReference type="ARBA" id="ARBA00023163"/>
    </source>
</evidence>
<dbReference type="GO" id="GO:0016987">
    <property type="term" value="F:sigma factor activity"/>
    <property type="evidence" value="ECO:0007669"/>
    <property type="project" value="UniProtKB-KW"/>
</dbReference>
<dbReference type="NCBIfam" id="TIGR02937">
    <property type="entry name" value="sigma70-ECF"/>
    <property type="match status" value="1"/>
</dbReference>
<dbReference type="GO" id="GO:0006352">
    <property type="term" value="P:DNA-templated transcription initiation"/>
    <property type="evidence" value="ECO:0007669"/>
    <property type="project" value="InterPro"/>
</dbReference>
<dbReference type="Pfam" id="PF04542">
    <property type="entry name" value="Sigma70_r2"/>
    <property type="match status" value="1"/>
</dbReference>
<dbReference type="CDD" id="cd06171">
    <property type="entry name" value="Sigma70_r4"/>
    <property type="match status" value="1"/>
</dbReference>
<feature type="domain" description="RNA polymerase sigma factor 70 region 4 type 2" evidence="9">
    <location>
        <begin position="119"/>
        <end position="169"/>
    </location>
</feature>
<evidence type="ECO:0000259" key="9">
    <source>
        <dbReference type="Pfam" id="PF08281"/>
    </source>
</evidence>
<dbReference type="SUPFAM" id="SSF88659">
    <property type="entry name" value="Sigma3 and sigma4 domains of RNA polymerase sigma factors"/>
    <property type="match status" value="1"/>
</dbReference>
<dbReference type="GO" id="GO:0003677">
    <property type="term" value="F:DNA binding"/>
    <property type="evidence" value="ECO:0007669"/>
    <property type="project" value="UniProtKB-KW"/>
</dbReference>
<feature type="region of interest" description="Disordered" evidence="7">
    <location>
        <begin position="187"/>
        <end position="217"/>
    </location>
</feature>
<dbReference type="Pfam" id="PF08281">
    <property type="entry name" value="Sigma70_r4_2"/>
    <property type="match status" value="1"/>
</dbReference>
<dbReference type="InterPro" id="IPR007627">
    <property type="entry name" value="RNA_pol_sigma70_r2"/>
</dbReference>
<dbReference type="Gene3D" id="1.10.10.10">
    <property type="entry name" value="Winged helix-like DNA-binding domain superfamily/Winged helix DNA-binding domain"/>
    <property type="match status" value="1"/>
</dbReference>
<evidence type="ECO:0000256" key="7">
    <source>
        <dbReference type="SAM" id="MobiDB-lite"/>
    </source>
</evidence>
<name>A0A250V9V4_STROL</name>
<dbReference type="PROSITE" id="PS01063">
    <property type="entry name" value="SIGMA70_ECF"/>
    <property type="match status" value="1"/>
</dbReference>
<proteinExistence type="inferred from homology"/>
<dbReference type="InterPro" id="IPR013325">
    <property type="entry name" value="RNA_pol_sigma_r2"/>
</dbReference>
<evidence type="ECO:0000256" key="4">
    <source>
        <dbReference type="ARBA" id="ARBA00023125"/>
    </source>
</evidence>
<dbReference type="Proteomes" id="UP000217446">
    <property type="component" value="Unassembled WGS sequence"/>
</dbReference>
<evidence type="ECO:0000256" key="3">
    <source>
        <dbReference type="ARBA" id="ARBA00023082"/>
    </source>
</evidence>
<dbReference type="InterPro" id="IPR014284">
    <property type="entry name" value="RNA_pol_sigma-70_dom"/>
</dbReference>
<evidence type="ECO:0000256" key="2">
    <source>
        <dbReference type="ARBA" id="ARBA00023015"/>
    </source>
</evidence>
<gene>
    <name evidence="10" type="primary">sigR_1</name>
    <name evidence="10" type="ORF">SO3561_02388</name>
</gene>
<dbReference type="Gene3D" id="1.10.1740.10">
    <property type="match status" value="1"/>
</dbReference>
<dbReference type="SUPFAM" id="SSF88946">
    <property type="entry name" value="Sigma2 domain of RNA polymerase sigma factors"/>
    <property type="match status" value="1"/>
</dbReference>
<evidence type="ECO:0000259" key="8">
    <source>
        <dbReference type="Pfam" id="PF04542"/>
    </source>
</evidence>
<evidence type="ECO:0000256" key="1">
    <source>
        <dbReference type="ARBA" id="ARBA00010641"/>
    </source>
</evidence>
<keyword evidence="11" id="KW-1185">Reference proteome</keyword>
<dbReference type="STRING" id="1963.AQJ27_06920"/>
<reference evidence="11" key="1">
    <citation type="submission" date="2017-05" db="EMBL/GenBank/DDBJ databases">
        <title>Streptomyces olivochromogenes NBRC 3561 whole genome shotgun sequence.</title>
        <authorList>
            <person name="Dohra H."/>
            <person name="Kodani S."/>
        </authorList>
    </citation>
    <scope>NUCLEOTIDE SEQUENCE [LARGE SCALE GENOMIC DNA]</scope>
    <source>
        <strain evidence="11">NBRC 3561</strain>
    </source>
</reference>
<sequence length="217" mass="24630">MPTSITGFACALEFRPRMYLAALRMTRNPDDAEDLVQEAYAKAYAHFDQFQQGTNLRAWLDRILINTFLNNHRKARREPPRSRTDEIEDWQQVHAESHMPPGLRSAEAEVLDRLGDPDVRAALRALSPEQRVTIYLCDVEGFTYQETADFTGVTTNTVGSRIYRARHHLRQLLQDYAGEHGLVEKHTTRRHGQAPACLSPGARRARVDPCTPLPPAA</sequence>
<dbReference type="InterPro" id="IPR039425">
    <property type="entry name" value="RNA_pol_sigma-70-like"/>
</dbReference>
<dbReference type="InterPro" id="IPR013324">
    <property type="entry name" value="RNA_pol_sigma_r3/r4-like"/>
</dbReference>
<keyword evidence="2 6" id="KW-0805">Transcription regulation</keyword>
<comment type="similarity">
    <text evidence="1 6">Belongs to the sigma-70 factor family. ECF subfamily.</text>
</comment>
<accession>A0A250V9V4</accession>
<evidence type="ECO:0000313" key="10">
    <source>
        <dbReference type="EMBL" id="GAX50889.1"/>
    </source>
</evidence>
<keyword evidence="3 6" id="KW-0731">Sigma factor</keyword>
<dbReference type="EMBL" id="BDQI01000003">
    <property type="protein sequence ID" value="GAX50889.1"/>
    <property type="molecule type" value="Genomic_DNA"/>
</dbReference>
<comment type="caution">
    <text evidence="10">The sequence shown here is derived from an EMBL/GenBank/DDBJ whole genome shotgun (WGS) entry which is preliminary data.</text>
</comment>
<dbReference type="GO" id="GO:0006950">
    <property type="term" value="P:response to stress"/>
    <property type="evidence" value="ECO:0007669"/>
    <property type="project" value="UniProtKB-ARBA"/>
</dbReference>